<protein>
    <recommendedName>
        <fullName evidence="2">SnoaL-like domain-containing protein</fullName>
    </recommendedName>
</protein>
<feature type="region of interest" description="Disordered" evidence="1">
    <location>
        <begin position="90"/>
        <end position="110"/>
    </location>
</feature>
<reference evidence="4" key="1">
    <citation type="journal article" date="2019" name="Int. J. Syst. Evol. Microbiol.">
        <title>The Global Catalogue of Microorganisms (GCM) 10K type strain sequencing project: providing services to taxonomists for standard genome sequencing and annotation.</title>
        <authorList>
            <consortium name="The Broad Institute Genomics Platform"/>
            <consortium name="The Broad Institute Genome Sequencing Center for Infectious Disease"/>
            <person name="Wu L."/>
            <person name="Ma J."/>
        </authorList>
    </citation>
    <scope>NUCLEOTIDE SEQUENCE [LARGE SCALE GENOMIC DNA]</scope>
    <source>
        <strain evidence="4">JCM 30846</strain>
    </source>
</reference>
<dbReference type="RefSeq" id="WP_345652915.1">
    <property type="nucleotide sequence ID" value="NZ_BAABEP010000055.1"/>
</dbReference>
<dbReference type="InterPro" id="IPR032710">
    <property type="entry name" value="NTF2-like_dom_sf"/>
</dbReference>
<dbReference type="Pfam" id="PF13577">
    <property type="entry name" value="SnoaL_4"/>
    <property type="match status" value="1"/>
</dbReference>
<comment type="caution">
    <text evidence="3">The sequence shown here is derived from an EMBL/GenBank/DDBJ whole genome shotgun (WGS) entry which is preliminary data.</text>
</comment>
<proteinExistence type="predicted"/>
<dbReference type="InterPro" id="IPR037401">
    <property type="entry name" value="SnoaL-like"/>
</dbReference>
<evidence type="ECO:0000256" key="1">
    <source>
        <dbReference type="SAM" id="MobiDB-lite"/>
    </source>
</evidence>
<dbReference type="EMBL" id="BAABEP010000055">
    <property type="protein sequence ID" value="GAA3751661.1"/>
    <property type="molecule type" value="Genomic_DNA"/>
</dbReference>
<dbReference type="Proteomes" id="UP001499884">
    <property type="component" value="Unassembled WGS sequence"/>
</dbReference>
<evidence type="ECO:0000313" key="4">
    <source>
        <dbReference type="Proteomes" id="UP001499884"/>
    </source>
</evidence>
<gene>
    <name evidence="3" type="ORF">GCM10023082_54390</name>
</gene>
<organism evidence="3 4">
    <name type="scientific">Streptomyces tremellae</name>
    <dbReference type="NCBI Taxonomy" id="1124239"/>
    <lineage>
        <taxon>Bacteria</taxon>
        <taxon>Bacillati</taxon>
        <taxon>Actinomycetota</taxon>
        <taxon>Actinomycetes</taxon>
        <taxon>Kitasatosporales</taxon>
        <taxon>Streptomycetaceae</taxon>
        <taxon>Streptomyces</taxon>
    </lineage>
</organism>
<feature type="compositionally biased region" description="Pro residues" evidence="1">
    <location>
        <begin position="100"/>
        <end position="110"/>
    </location>
</feature>
<feature type="domain" description="SnoaL-like" evidence="2">
    <location>
        <begin position="1"/>
        <end position="91"/>
    </location>
</feature>
<accession>A0ABP7FYH3</accession>
<sequence length="110" mass="11195">MFTRDVVYELADSGRDPLVGVAAVAAAAAALGDANPVAHHVTDVVVTEAADGSARVRSKGLAVRADGSCGSVSYDDTAVRTGDGWRISRRTVSARRTPLSGPPAPPAPGR</sequence>
<evidence type="ECO:0000313" key="3">
    <source>
        <dbReference type="EMBL" id="GAA3751661.1"/>
    </source>
</evidence>
<dbReference type="SUPFAM" id="SSF54427">
    <property type="entry name" value="NTF2-like"/>
    <property type="match status" value="1"/>
</dbReference>
<name>A0ABP7FYH3_9ACTN</name>
<evidence type="ECO:0000259" key="2">
    <source>
        <dbReference type="Pfam" id="PF13577"/>
    </source>
</evidence>
<dbReference type="Gene3D" id="3.10.450.50">
    <property type="match status" value="1"/>
</dbReference>
<keyword evidence="4" id="KW-1185">Reference proteome</keyword>